<reference evidence="2 3" key="1">
    <citation type="submission" date="2019-02" db="EMBL/GenBank/DDBJ databases">
        <title>Genome sequencing of the rare red list fungi Hericium alpestre (H. flagellum).</title>
        <authorList>
            <person name="Buettner E."/>
            <person name="Kellner H."/>
        </authorList>
    </citation>
    <scope>NUCLEOTIDE SEQUENCE [LARGE SCALE GENOMIC DNA]</scope>
    <source>
        <strain evidence="2 3">DSM 108284</strain>
    </source>
</reference>
<feature type="region of interest" description="Disordered" evidence="1">
    <location>
        <begin position="1"/>
        <end position="121"/>
    </location>
</feature>
<proteinExistence type="predicted"/>
<evidence type="ECO:0000256" key="1">
    <source>
        <dbReference type="SAM" id="MobiDB-lite"/>
    </source>
</evidence>
<name>A0A4Y9ZIH0_9AGAM</name>
<feature type="compositionally biased region" description="Basic and acidic residues" evidence="1">
    <location>
        <begin position="94"/>
        <end position="121"/>
    </location>
</feature>
<feature type="compositionally biased region" description="Basic and acidic residues" evidence="1">
    <location>
        <begin position="1"/>
        <end position="21"/>
    </location>
</feature>
<evidence type="ECO:0000313" key="2">
    <source>
        <dbReference type="EMBL" id="TFY73528.1"/>
    </source>
</evidence>
<sequence>MSSHSAEHQKPPEHDHARDAHVVGLRTALGSILSPKRPPLSHSISQSHTHSGTASPAATYTPPPVRAGFPLPSPSLKHDSQRIASSPPDLPVPAEHDHEHDHDHEHETENEHEHEHERERARFLATLQSKRAWDAMVHGSWM</sequence>
<evidence type="ECO:0000313" key="3">
    <source>
        <dbReference type="Proteomes" id="UP000298061"/>
    </source>
</evidence>
<feature type="compositionally biased region" description="Polar residues" evidence="1">
    <location>
        <begin position="42"/>
        <end position="52"/>
    </location>
</feature>
<accession>A0A4Y9ZIH0</accession>
<protein>
    <submittedName>
        <fullName evidence="2">Uncharacterized protein</fullName>
    </submittedName>
</protein>
<dbReference type="EMBL" id="SFCI01002770">
    <property type="protein sequence ID" value="TFY73528.1"/>
    <property type="molecule type" value="Genomic_DNA"/>
</dbReference>
<keyword evidence="3" id="KW-1185">Reference proteome</keyword>
<comment type="caution">
    <text evidence="2">The sequence shown here is derived from an EMBL/GenBank/DDBJ whole genome shotgun (WGS) entry which is preliminary data.</text>
</comment>
<dbReference type="OrthoDB" id="3268861at2759"/>
<dbReference type="AlphaFoldDB" id="A0A4Y9ZIH0"/>
<gene>
    <name evidence="2" type="ORF">EWM64_g10484</name>
</gene>
<organism evidence="2 3">
    <name type="scientific">Hericium alpestre</name>
    <dbReference type="NCBI Taxonomy" id="135208"/>
    <lineage>
        <taxon>Eukaryota</taxon>
        <taxon>Fungi</taxon>
        <taxon>Dikarya</taxon>
        <taxon>Basidiomycota</taxon>
        <taxon>Agaricomycotina</taxon>
        <taxon>Agaricomycetes</taxon>
        <taxon>Russulales</taxon>
        <taxon>Hericiaceae</taxon>
        <taxon>Hericium</taxon>
    </lineage>
</organism>
<dbReference type="Proteomes" id="UP000298061">
    <property type="component" value="Unassembled WGS sequence"/>
</dbReference>